<dbReference type="EMBL" id="CAADFH010000156">
    <property type="protein sequence ID" value="VFK01657.1"/>
    <property type="molecule type" value="Genomic_DNA"/>
</dbReference>
<dbReference type="AlphaFoldDB" id="A0A450VA54"/>
<protein>
    <submittedName>
        <fullName evidence="1">Uncharacterized protein</fullName>
    </submittedName>
</protein>
<accession>A0A450VA54</accession>
<sequence>MRPANPSTGCVLRHHREAGETIILLDVRNTRGIIEQDLDRNRGGIGIHHDS</sequence>
<gene>
    <name evidence="1" type="ORF">BECKLFY1418A_GA0070994_11562</name>
</gene>
<organism evidence="1">
    <name type="scientific">Candidatus Kentrum sp. LFY</name>
    <dbReference type="NCBI Taxonomy" id="2126342"/>
    <lineage>
        <taxon>Bacteria</taxon>
        <taxon>Pseudomonadati</taxon>
        <taxon>Pseudomonadota</taxon>
        <taxon>Gammaproteobacteria</taxon>
        <taxon>Candidatus Kentrum</taxon>
    </lineage>
</organism>
<proteinExistence type="predicted"/>
<evidence type="ECO:0000313" key="1">
    <source>
        <dbReference type="EMBL" id="VFK01657.1"/>
    </source>
</evidence>
<reference evidence="1" key="1">
    <citation type="submission" date="2019-02" db="EMBL/GenBank/DDBJ databases">
        <authorList>
            <person name="Gruber-Vodicka R. H."/>
            <person name="Seah K. B. B."/>
        </authorList>
    </citation>
    <scope>NUCLEOTIDE SEQUENCE</scope>
    <source>
        <strain evidence="1">BECK_M6</strain>
    </source>
</reference>
<name>A0A450VA54_9GAMM</name>